<evidence type="ECO:0000313" key="3">
    <source>
        <dbReference type="EMBL" id="WZN46984.1"/>
    </source>
</evidence>
<dbReference type="InterPro" id="IPR007213">
    <property type="entry name" value="Ppm1/Ppm2/Tcmp"/>
</dbReference>
<dbReference type="InterPro" id="IPR029063">
    <property type="entry name" value="SAM-dependent_MTases_sf"/>
</dbReference>
<evidence type="ECO:0000256" key="2">
    <source>
        <dbReference type="ARBA" id="ARBA00022679"/>
    </source>
</evidence>
<protein>
    <submittedName>
        <fullName evidence="3">Class I SAM-dependent methyltransferase</fullName>
        <ecNumber evidence="3">2.1.1.-</ecNumber>
    </submittedName>
</protein>
<dbReference type="SUPFAM" id="SSF53335">
    <property type="entry name" value="S-adenosyl-L-methionine-dependent methyltransferases"/>
    <property type="match status" value="1"/>
</dbReference>
<dbReference type="PANTHER" id="PTHR43619:SF2">
    <property type="entry name" value="S-ADENOSYL-L-METHIONINE-DEPENDENT METHYLTRANSFERASES SUPERFAMILY PROTEIN"/>
    <property type="match status" value="1"/>
</dbReference>
<keyword evidence="1 3" id="KW-0489">Methyltransferase</keyword>
<reference evidence="3 4" key="1">
    <citation type="submission" date="2024-03" db="EMBL/GenBank/DDBJ databases">
        <title>Chitinophaga caseinilytica sp. nov., a casein hydrolysing bacterium isolated from forest soil.</title>
        <authorList>
            <person name="Lee D.S."/>
            <person name="Han D.M."/>
            <person name="Baek J.H."/>
            <person name="Choi D.G."/>
            <person name="Jeon J.H."/>
            <person name="Jeon C.O."/>
        </authorList>
    </citation>
    <scope>NUCLEOTIDE SEQUENCE [LARGE SCALE GENOMIC DNA]</scope>
    <source>
        <strain evidence="3 4">KACC 19118</strain>
    </source>
</reference>
<gene>
    <name evidence="3" type="ORF">WJU22_02150</name>
</gene>
<keyword evidence="2 3" id="KW-0808">Transferase</keyword>
<evidence type="ECO:0000313" key="4">
    <source>
        <dbReference type="Proteomes" id="UP001449657"/>
    </source>
</evidence>
<dbReference type="RefSeq" id="WP_341841652.1">
    <property type="nucleotide sequence ID" value="NZ_CP149792.1"/>
</dbReference>
<evidence type="ECO:0000256" key="1">
    <source>
        <dbReference type="ARBA" id="ARBA00022603"/>
    </source>
</evidence>
<dbReference type="Proteomes" id="UP001449657">
    <property type="component" value="Chromosome"/>
</dbReference>
<keyword evidence="4" id="KW-1185">Reference proteome</keyword>
<proteinExistence type="predicted"/>
<sequence length="281" mass="32217">MELLDHKLKVAPTSALVLLQTRSLYDSGIAGQYYDLLDFGDVRELSSGIQGAWPHFSTVVLYRKRFIRHLLETYLQDGKPVQVCILGAGLDPISLWLLEHHRQAISRIYEVDAVHMPVKSSLYARLLPGEPALHFIQADITDTLHLLDKLRDAGYSTEQPALVIFEGIIHYIPDELFLNTMQAFRTPNKTNVVLMDYLLPEHKVPAAERPVLRDLMARMENFIGGKMYPYERREIFRLVELLHGDVAGVDSLQDIEFKLNGRNELFYEDGEGFLEMIAFYL</sequence>
<dbReference type="EC" id="2.1.1.-" evidence="3"/>
<dbReference type="PANTHER" id="PTHR43619">
    <property type="entry name" value="S-ADENOSYL-L-METHIONINE-DEPENDENT METHYLTRANSFERASE YKTD-RELATED"/>
    <property type="match status" value="1"/>
</dbReference>
<accession>A0ABZ2Z938</accession>
<organism evidence="3 4">
    <name type="scientific">Chitinophaga caseinilytica</name>
    <dbReference type="NCBI Taxonomy" id="2267521"/>
    <lineage>
        <taxon>Bacteria</taxon>
        <taxon>Pseudomonadati</taxon>
        <taxon>Bacteroidota</taxon>
        <taxon>Chitinophagia</taxon>
        <taxon>Chitinophagales</taxon>
        <taxon>Chitinophagaceae</taxon>
        <taxon>Chitinophaga</taxon>
    </lineage>
</organism>
<dbReference type="GO" id="GO:0008168">
    <property type="term" value="F:methyltransferase activity"/>
    <property type="evidence" value="ECO:0007669"/>
    <property type="project" value="UniProtKB-KW"/>
</dbReference>
<dbReference type="Gene3D" id="3.40.50.150">
    <property type="entry name" value="Vaccinia Virus protein VP39"/>
    <property type="match status" value="1"/>
</dbReference>
<dbReference type="EMBL" id="CP150096">
    <property type="protein sequence ID" value="WZN46984.1"/>
    <property type="molecule type" value="Genomic_DNA"/>
</dbReference>
<name>A0ABZ2Z938_9BACT</name>
<dbReference type="GO" id="GO:0032259">
    <property type="term" value="P:methylation"/>
    <property type="evidence" value="ECO:0007669"/>
    <property type="project" value="UniProtKB-KW"/>
</dbReference>
<dbReference type="Pfam" id="PF04072">
    <property type="entry name" value="LCM"/>
    <property type="match status" value="1"/>
</dbReference>